<protein>
    <submittedName>
        <fullName evidence="1">Uncharacterized protein</fullName>
    </submittedName>
</protein>
<organism evidence="1 2">
    <name type="scientific">Favolaschia claudopus</name>
    <dbReference type="NCBI Taxonomy" id="2862362"/>
    <lineage>
        <taxon>Eukaryota</taxon>
        <taxon>Fungi</taxon>
        <taxon>Dikarya</taxon>
        <taxon>Basidiomycota</taxon>
        <taxon>Agaricomycotina</taxon>
        <taxon>Agaricomycetes</taxon>
        <taxon>Agaricomycetidae</taxon>
        <taxon>Agaricales</taxon>
        <taxon>Marasmiineae</taxon>
        <taxon>Mycenaceae</taxon>
        <taxon>Favolaschia</taxon>
    </lineage>
</organism>
<dbReference type="Proteomes" id="UP001362999">
    <property type="component" value="Unassembled WGS sequence"/>
</dbReference>
<evidence type="ECO:0000313" key="1">
    <source>
        <dbReference type="EMBL" id="KAK6977867.1"/>
    </source>
</evidence>
<sequence>MTISEAIPISSKFTEQRARAKFMLFLCPLGNFRNDSESPVSLDWPQCPAYWSLYPSGSDRLSEKAATDVGFPTIQIVNLPSVPGENIGTQMFTLIYTSFTKPRDLTHKAGILLGTLSMSFINFPRRR</sequence>
<name>A0AAV9ZDB0_9AGAR</name>
<dbReference type="AlphaFoldDB" id="A0AAV9ZDB0"/>
<gene>
    <name evidence="1" type="ORF">R3P38DRAFT_512010</name>
</gene>
<evidence type="ECO:0000313" key="2">
    <source>
        <dbReference type="Proteomes" id="UP001362999"/>
    </source>
</evidence>
<proteinExistence type="predicted"/>
<accession>A0AAV9ZDB0</accession>
<keyword evidence="2" id="KW-1185">Reference proteome</keyword>
<reference evidence="1 2" key="1">
    <citation type="journal article" date="2024" name="J Genomics">
        <title>Draft genome sequencing and assembly of Favolaschia claudopus CIRM-BRFM 2984 isolated from oak limbs.</title>
        <authorList>
            <person name="Navarro D."/>
            <person name="Drula E."/>
            <person name="Chaduli D."/>
            <person name="Cazenave R."/>
            <person name="Ahrendt S."/>
            <person name="Wang J."/>
            <person name="Lipzen A."/>
            <person name="Daum C."/>
            <person name="Barry K."/>
            <person name="Grigoriev I.V."/>
            <person name="Favel A."/>
            <person name="Rosso M.N."/>
            <person name="Martin F."/>
        </authorList>
    </citation>
    <scope>NUCLEOTIDE SEQUENCE [LARGE SCALE GENOMIC DNA]</scope>
    <source>
        <strain evidence="1 2">CIRM-BRFM 2984</strain>
    </source>
</reference>
<comment type="caution">
    <text evidence="1">The sequence shown here is derived from an EMBL/GenBank/DDBJ whole genome shotgun (WGS) entry which is preliminary data.</text>
</comment>
<dbReference type="EMBL" id="JAWWNJ010000164">
    <property type="protein sequence ID" value="KAK6977867.1"/>
    <property type="molecule type" value="Genomic_DNA"/>
</dbReference>